<evidence type="ECO:0000256" key="2">
    <source>
        <dbReference type="ARBA" id="ARBA00004749"/>
    </source>
</evidence>
<dbReference type="RefSeq" id="WP_015396762.1">
    <property type="nucleotide sequence ID" value="NC_020299.1"/>
</dbReference>
<dbReference type="GO" id="GO:0006744">
    <property type="term" value="P:ubiquinone biosynthetic process"/>
    <property type="evidence" value="ECO:0007669"/>
    <property type="project" value="UniProtKB-UniPathway"/>
</dbReference>
<dbReference type="UniPathway" id="UPA00232"/>
<dbReference type="InterPro" id="IPR010971">
    <property type="entry name" value="UbiH/COQ6"/>
</dbReference>
<evidence type="ECO:0000313" key="9">
    <source>
        <dbReference type="EMBL" id="AGF48074.1"/>
    </source>
</evidence>
<dbReference type="EMBL" id="CP003805">
    <property type="protein sequence ID" value="AGF48074.1"/>
    <property type="molecule type" value="Genomic_DNA"/>
</dbReference>
<dbReference type="Gene3D" id="3.50.50.60">
    <property type="entry name" value="FAD/NAD(P)-binding domain"/>
    <property type="match status" value="2"/>
</dbReference>
<comment type="cofactor">
    <cofactor evidence="1">
        <name>FAD</name>
        <dbReference type="ChEBI" id="CHEBI:57692"/>
    </cofactor>
</comment>
<dbReference type="HOGENOM" id="CLU_009665_8_3_4"/>
<dbReference type="NCBIfam" id="TIGR01988">
    <property type="entry name" value="Ubi-OHases"/>
    <property type="match status" value="1"/>
</dbReference>
<gene>
    <name evidence="9" type="ORF">CONE_0255</name>
</gene>
<dbReference type="KEGG" id="kon:CONE_0255"/>
<organism evidence="9 10">
    <name type="scientific">Candidatus Kinetoplastidibacterium stringomonadis TCC290E</name>
    <dbReference type="NCBI Taxonomy" id="1208920"/>
    <lineage>
        <taxon>Bacteria</taxon>
        <taxon>Pseudomonadati</taxon>
        <taxon>Pseudomonadota</taxon>
        <taxon>Betaproteobacteria</taxon>
        <taxon>Candidatus Kinetoplastidibacterium</taxon>
    </lineage>
</organism>
<evidence type="ECO:0000259" key="8">
    <source>
        <dbReference type="Pfam" id="PF01494"/>
    </source>
</evidence>
<keyword evidence="9" id="KW-0830">Ubiquinone</keyword>
<dbReference type="GO" id="GO:0004497">
    <property type="term" value="F:monooxygenase activity"/>
    <property type="evidence" value="ECO:0007669"/>
    <property type="project" value="UniProtKB-KW"/>
</dbReference>
<dbReference type="OrthoDB" id="9769565at2"/>
<evidence type="ECO:0000256" key="6">
    <source>
        <dbReference type="ARBA" id="ARBA00023002"/>
    </source>
</evidence>
<dbReference type="PANTHER" id="PTHR43876:SF7">
    <property type="entry name" value="UBIQUINONE BIOSYNTHESIS MONOOXYGENASE COQ6, MITOCHONDRIAL"/>
    <property type="match status" value="1"/>
</dbReference>
<dbReference type="PROSITE" id="PS01304">
    <property type="entry name" value="UBIH"/>
    <property type="match status" value="1"/>
</dbReference>
<comment type="similarity">
    <text evidence="3">Belongs to the UbiH/COQ6 family.</text>
</comment>
<dbReference type="InterPro" id="IPR036188">
    <property type="entry name" value="FAD/NAD-bd_sf"/>
</dbReference>
<evidence type="ECO:0000256" key="7">
    <source>
        <dbReference type="ARBA" id="ARBA00023033"/>
    </source>
</evidence>
<reference evidence="9 10" key="1">
    <citation type="journal article" date="2013" name="Genome Biol. Evol.">
        <title>Genome evolution and phylogenomic analysis of candidatus kinetoplastibacterium, the betaproteobacterial endosymbionts of strigomonas and angomonas.</title>
        <authorList>
            <person name="Alves J.M."/>
            <person name="Serrano M.G."/>
            <person name="Maia da Silva F."/>
            <person name="Voegtly L.J."/>
            <person name="Matveyev A.V."/>
            <person name="Teixeira M.M."/>
            <person name="Camargo E.P."/>
            <person name="Buck G.A."/>
        </authorList>
    </citation>
    <scope>NUCLEOTIDE SEQUENCE [LARGE SCALE GENOMIC DNA]</scope>
    <source>
        <strain evidence="9 10">TCC290E</strain>
    </source>
</reference>
<dbReference type="PANTHER" id="PTHR43876">
    <property type="entry name" value="UBIQUINONE BIOSYNTHESIS MONOOXYGENASE COQ6, MITOCHONDRIAL"/>
    <property type="match status" value="1"/>
</dbReference>
<dbReference type="InterPro" id="IPR002938">
    <property type="entry name" value="FAD-bd"/>
</dbReference>
<dbReference type="AlphaFoldDB" id="M1LY19"/>
<evidence type="ECO:0000256" key="5">
    <source>
        <dbReference type="ARBA" id="ARBA00022827"/>
    </source>
</evidence>
<dbReference type="InterPro" id="IPR018168">
    <property type="entry name" value="Ubi_Hdrlase_CS"/>
</dbReference>
<keyword evidence="7" id="KW-0503">Monooxygenase</keyword>
<dbReference type="SUPFAM" id="SSF51905">
    <property type="entry name" value="FAD/NAD(P)-binding domain"/>
    <property type="match status" value="1"/>
</dbReference>
<evidence type="ECO:0000313" key="10">
    <source>
        <dbReference type="Proteomes" id="UP000011541"/>
    </source>
</evidence>
<dbReference type="PATRIC" id="fig|1208920.3.peg.46"/>
<dbReference type="InterPro" id="IPR051205">
    <property type="entry name" value="UbiH/COQ6_monooxygenase"/>
</dbReference>
<comment type="pathway">
    <text evidence="2">Cofactor biosynthesis; ubiquinone biosynthesis.</text>
</comment>
<name>M1LY19_9PROT</name>
<evidence type="ECO:0000256" key="3">
    <source>
        <dbReference type="ARBA" id="ARBA00005349"/>
    </source>
</evidence>
<evidence type="ECO:0000256" key="4">
    <source>
        <dbReference type="ARBA" id="ARBA00022630"/>
    </source>
</evidence>
<protein>
    <submittedName>
        <fullName evidence="9">Ubiquinone biosynthesis hydroxylase</fullName>
    </submittedName>
</protein>
<keyword evidence="4" id="KW-0285">Flavoprotein</keyword>
<dbReference type="GO" id="GO:0016705">
    <property type="term" value="F:oxidoreductase activity, acting on paired donors, with incorporation or reduction of molecular oxygen"/>
    <property type="evidence" value="ECO:0007669"/>
    <property type="project" value="InterPro"/>
</dbReference>
<keyword evidence="10" id="KW-1185">Reference proteome</keyword>
<accession>M1LY19</accession>
<dbReference type="STRING" id="1208920.CONE_0255"/>
<keyword evidence="6" id="KW-0560">Oxidoreductase</keyword>
<keyword evidence="5" id="KW-0274">FAD</keyword>
<evidence type="ECO:0000256" key="1">
    <source>
        <dbReference type="ARBA" id="ARBA00001974"/>
    </source>
</evidence>
<feature type="domain" description="FAD-binding" evidence="8">
    <location>
        <begin position="5"/>
        <end position="341"/>
    </location>
</feature>
<dbReference type="PRINTS" id="PR00420">
    <property type="entry name" value="RNGMNOXGNASE"/>
</dbReference>
<dbReference type="GO" id="GO:0071949">
    <property type="term" value="F:FAD binding"/>
    <property type="evidence" value="ECO:0007669"/>
    <property type="project" value="InterPro"/>
</dbReference>
<dbReference type="Pfam" id="PF01494">
    <property type="entry name" value="FAD_binding_3"/>
    <property type="match status" value="1"/>
</dbReference>
<proteinExistence type="inferred from homology"/>
<dbReference type="Proteomes" id="UP000011541">
    <property type="component" value="Chromosome"/>
</dbReference>
<sequence>MNKHDIVICGAGIVGLSTALALAKEKQNVAILAPLYTDIPKHKDEYGSRIYAISASSKRFLEKIGCWSNITNNRLTSVTGMEIYGDAYGSMLDLSAWQSSVSQLSWIVEAEEIEKSLVKEILNTDIQWIDDLCAGYQNSMLITEKGKRISAELFVGADGSNSTLRNSVGIIRSVKNYDEISLIANLCSHGKHRGKAFQWFGEHGILALLPLPDLSFGNQVSMVWSVNKDIVNFLDGMSIDQQKLYIEDRLADITCNRLGYIKIVSKKILKFNLTLEKSKLIAPRMVFVGDAAHRLHPLAGQGLNVGLGDSEFLCDILLSKRQNQNFGDAEILNNYSKIRSRQIFLMSILIDGLHKMFGSKSLPIKLARNYGLSLIDRAFFLKPKIVKFASKN</sequence>
<dbReference type="eggNOG" id="COG0654">
    <property type="taxonomic scope" value="Bacteria"/>
</dbReference>